<dbReference type="AlphaFoldDB" id="B4MKN5"/>
<dbReference type="OrthoDB" id="204058at2759"/>
<dbReference type="Pfam" id="PF00294">
    <property type="entry name" value="PfkB"/>
    <property type="match status" value="1"/>
</dbReference>
<evidence type="ECO:0000313" key="3">
    <source>
        <dbReference type="Proteomes" id="UP000007798"/>
    </source>
</evidence>
<dbReference type="FunCoup" id="B4MKN5">
    <property type="interactions" value="52"/>
</dbReference>
<proteinExistence type="predicted"/>
<dbReference type="PhylomeDB" id="B4MKN5"/>
<dbReference type="PANTHER" id="PTHR42774">
    <property type="entry name" value="PHOSPHOTRANSFERASE SYSTEM TRANSPORT PROTEIN"/>
    <property type="match status" value="1"/>
</dbReference>
<dbReference type="InterPro" id="IPR052562">
    <property type="entry name" value="Ketohexokinase-related"/>
</dbReference>
<dbReference type="GO" id="GO:0004454">
    <property type="term" value="F:ketohexokinase activity"/>
    <property type="evidence" value="ECO:0007669"/>
    <property type="project" value="InterPro"/>
</dbReference>
<dbReference type="EMBL" id="CH963847">
    <property type="protein sequence ID" value="EDW72741.1"/>
    <property type="molecule type" value="Genomic_DNA"/>
</dbReference>
<name>B4MKN5_DROWI</name>
<dbReference type="Proteomes" id="UP000007798">
    <property type="component" value="Unassembled WGS sequence"/>
</dbReference>
<dbReference type="eggNOG" id="KOG2947">
    <property type="taxonomic scope" value="Eukaryota"/>
</dbReference>
<dbReference type="SUPFAM" id="SSF53613">
    <property type="entry name" value="Ribokinase-like"/>
    <property type="match status" value="1"/>
</dbReference>
<accession>B4MKN5</accession>
<reference evidence="2 3" key="1">
    <citation type="journal article" date="2007" name="Nature">
        <title>Evolution of genes and genomes on the Drosophila phylogeny.</title>
        <authorList>
            <consortium name="Drosophila 12 Genomes Consortium"/>
            <person name="Clark A.G."/>
            <person name="Eisen M.B."/>
            <person name="Smith D.R."/>
            <person name="Bergman C.M."/>
            <person name="Oliver B."/>
            <person name="Markow T.A."/>
            <person name="Kaufman T.C."/>
            <person name="Kellis M."/>
            <person name="Gelbart W."/>
            <person name="Iyer V.N."/>
            <person name="Pollard D.A."/>
            <person name="Sackton T.B."/>
            <person name="Larracuente A.M."/>
            <person name="Singh N.D."/>
            <person name="Abad J.P."/>
            <person name="Abt D.N."/>
            <person name="Adryan B."/>
            <person name="Aguade M."/>
            <person name="Akashi H."/>
            <person name="Anderson W.W."/>
            <person name="Aquadro C.F."/>
            <person name="Ardell D.H."/>
            <person name="Arguello R."/>
            <person name="Artieri C.G."/>
            <person name="Barbash D.A."/>
            <person name="Barker D."/>
            <person name="Barsanti P."/>
            <person name="Batterham P."/>
            <person name="Batzoglou S."/>
            <person name="Begun D."/>
            <person name="Bhutkar A."/>
            <person name="Blanco E."/>
            <person name="Bosak S.A."/>
            <person name="Bradley R.K."/>
            <person name="Brand A.D."/>
            <person name="Brent M.R."/>
            <person name="Brooks A.N."/>
            <person name="Brown R.H."/>
            <person name="Butlin R.K."/>
            <person name="Caggese C."/>
            <person name="Calvi B.R."/>
            <person name="Bernardo de Carvalho A."/>
            <person name="Caspi A."/>
            <person name="Castrezana S."/>
            <person name="Celniker S.E."/>
            <person name="Chang J.L."/>
            <person name="Chapple C."/>
            <person name="Chatterji S."/>
            <person name="Chinwalla A."/>
            <person name="Civetta A."/>
            <person name="Clifton S.W."/>
            <person name="Comeron J.M."/>
            <person name="Costello J.C."/>
            <person name="Coyne J.A."/>
            <person name="Daub J."/>
            <person name="David R.G."/>
            <person name="Delcher A.L."/>
            <person name="Delehaunty K."/>
            <person name="Do C.B."/>
            <person name="Ebling H."/>
            <person name="Edwards K."/>
            <person name="Eickbush T."/>
            <person name="Evans J.D."/>
            <person name="Filipski A."/>
            <person name="Findeiss S."/>
            <person name="Freyhult E."/>
            <person name="Fulton L."/>
            <person name="Fulton R."/>
            <person name="Garcia A.C."/>
            <person name="Gardiner A."/>
            <person name="Garfield D.A."/>
            <person name="Garvin B.E."/>
            <person name="Gibson G."/>
            <person name="Gilbert D."/>
            <person name="Gnerre S."/>
            <person name="Godfrey J."/>
            <person name="Good R."/>
            <person name="Gotea V."/>
            <person name="Gravely B."/>
            <person name="Greenberg A.J."/>
            <person name="Griffiths-Jones S."/>
            <person name="Gross S."/>
            <person name="Guigo R."/>
            <person name="Gustafson E.A."/>
            <person name="Haerty W."/>
            <person name="Hahn M.W."/>
            <person name="Halligan D.L."/>
            <person name="Halpern A.L."/>
            <person name="Halter G.M."/>
            <person name="Han M.V."/>
            <person name="Heger A."/>
            <person name="Hillier L."/>
            <person name="Hinrichs A.S."/>
            <person name="Holmes I."/>
            <person name="Hoskins R.A."/>
            <person name="Hubisz M.J."/>
            <person name="Hultmark D."/>
            <person name="Huntley M.A."/>
            <person name="Jaffe D.B."/>
            <person name="Jagadeeshan S."/>
            <person name="Jeck W.R."/>
            <person name="Johnson J."/>
            <person name="Jones C.D."/>
            <person name="Jordan W.C."/>
            <person name="Karpen G.H."/>
            <person name="Kataoka E."/>
            <person name="Keightley P.D."/>
            <person name="Kheradpour P."/>
            <person name="Kirkness E.F."/>
            <person name="Koerich L.B."/>
            <person name="Kristiansen K."/>
            <person name="Kudrna D."/>
            <person name="Kulathinal R.J."/>
            <person name="Kumar S."/>
            <person name="Kwok R."/>
            <person name="Lander E."/>
            <person name="Langley C.H."/>
            <person name="Lapoint R."/>
            <person name="Lazzaro B.P."/>
            <person name="Lee S.J."/>
            <person name="Levesque L."/>
            <person name="Li R."/>
            <person name="Lin C.F."/>
            <person name="Lin M.F."/>
            <person name="Lindblad-Toh K."/>
            <person name="Llopart A."/>
            <person name="Long M."/>
            <person name="Low L."/>
            <person name="Lozovsky E."/>
            <person name="Lu J."/>
            <person name="Luo M."/>
            <person name="Machado C.A."/>
            <person name="Makalowski W."/>
            <person name="Marzo M."/>
            <person name="Matsuda M."/>
            <person name="Matzkin L."/>
            <person name="McAllister B."/>
            <person name="McBride C.S."/>
            <person name="McKernan B."/>
            <person name="McKernan K."/>
            <person name="Mendez-Lago M."/>
            <person name="Minx P."/>
            <person name="Mollenhauer M.U."/>
            <person name="Montooth K."/>
            <person name="Mount S.M."/>
            <person name="Mu X."/>
            <person name="Myers E."/>
            <person name="Negre B."/>
            <person name="Newfeld S."/>
            <person name="Nielsen R."/>
            <person name="Noor M.A."/>
            <person name="O'Grady P."/>
            <person name="Pachter L."/>
            <person name="Papaceit M."/>
            <person name="Parisi M.J."/>
            <person name="Parisi M."/>
            <person name="Parts L."/>
            <person name="Pedersen J.S."/>
            <person name="Pesole G."/>
            <person name="Phillippy A.M."/>
            <person name="Ponting C.P."/>
            <person name="Pop M."/>
            <person name="Porcelli D."/>
            <person name="Powell J.R."/>
            <person name="Prohaska S."/>
            <person name="Pruitt K."/>
            <person name="Puig M."/>
            <person name="Quesneville H."/>
            <person name="Ram K.R."/>
            <person name="Rand D."/>
            <person name="Rasmussen M.D."/>
            <person name="Reed L.K."/>
            <person name="Reenan R."/>
            <person name="Reily A."/>
            <person name="Remington K.A."/>
            <person name="Rieger T.T."/>
            <person name="Ritchie M.G."/>
            <person name="Robin C."/>
            <person name="Rogers Y.H."/>
            <person name="Rohde C."/>
            <person name="Rozas J."/>
            <person name="Rubenfield M.J."/>
            <person name="Ruiz A."/>
            <person name="Russo S."/>
            <person name="Salzberg S.L."/>
            <person name="Sanchez-Gracia A."/>
            <person name="Saranga D.J."/>
            <person name="Sato H."/>
            <person name="Schaeffer S.W."/>
            <person name="Schatz M.C."/>
            <person name="Schlenke T."/>
            <person name="Schwartz R."/>
            <person name="Segarra C."/>
            <person name="Singh R.S."/>
            <person name="Sirot L."/>
            <person name="Sirota M."/>
            <person name="Sisneros N.B."/>
            <person name="Smith C.D."/>
            <person name="Smith T.F."/>
            <person name="Spieth J."/>
            <person name="Stage D.E."/>
            <person name="Stark A."/>
            <person name="Stephan W."/>
            <person name="Strausberg R.L."/>
            <person name="Strempel S."/>
            <person name="Sturgill D."/>
            <person name="Sutton G."/>
            <person name="Sutton G.G."/>
            <person name="Tao W."/>
            <person name="Teichmann S."/>
            <person name="Tobari Y.N."/>
            <person name="Tomimura Y."/>
            <person name="Tsolas J.M."/>
            <person name="Valente V.L."/>
            <person name="Venter E."/>
            <person name="Venter J.C."/>
            <person name="Vicario S."/>
            <person name="Vieira F.G."/>
            <person name="Vilella A.J."/>
            <person name="Villasante A."/>
            <person name="Walenz B."/>
            <person name="Wang J."/>
            <person name="Wasserman M."/>
            <person name="Watts T."/>
            <person name="Wilson D."/>
            <person name="Wilson R.K."/>
            <person name="Wing R.A."/>
            <person name="Wolfner M.F."/>
            <person name="Wong A."/>
            <person name="Wong G.K."/>
            <person name="Wu C.I."/>
            <person name="Wu G."/>
            <person name="Yamamoto D."/>
            <person name="Yang H.P."/>
            <person name="Yang S.P."/>
            <person name="Yorke J.A."/>
            <person name="Yoshida K."/>
            <person name="Zdobnov E."/>
            <person name="Zhang P."/>
            <person name="Zhang Y."/>
            <person name="Zimin A.V."/>
            <person name="Baldwin J."/>
            <person name="Abdouelleil A."/>
            <person name="Abdulkadir J."/>
            <person name="Abebe A."/>
            <person name="Abera B."/>
            <person name="Abreu J."/>
            <person name="Acer S.C."/>
            <person name="Aftuck L."/>
            <person name="Alexander A."/>
            <person name="An P."/>
            <person name="Anderson E."/>
            <person name="Anderson S."/>
            <person name="Arachi H."/>
            <person name="Azer M."/>
            <person name="Bachantsang P."/>
            <person name="Barry A."/>
            <person name="Bayul T."/>
            <person name="Berlin A."/>
            <person name="Bessette D."/>
            <person name="Bloom T."/>
            <person name="Blye J."/>
            <person name="Boguslavskiy L."/>
            <person name="Bonnet C."/>
            <person name="Boukhgalter B."/>
            <person name="Bourzgui I."/>
            <person name="Brown A."/>
            <person name="Cahill P."/>
            <person name="Channer S."/>
            <person name="Cheshatsang Y."/>
            <person name="Chuda L."/>
            <person name="Citroen M."/>
            <person name="Collymore A."/>
            <person name="Cooke P."/>
            <person name="Costello M."/>
            <person name="D'Aco K."/>
            <person name="Daza R."/>
            <person name="De Haan G."/>
            <person name="DeGray S."/>
            <person name="DeMaso C."/>
            <person name="Dhargay N."/>
            <person name="Dooley K."/>
            <person name="Dooley E."/>
            <person name="Doricent M."/>
            <person name="Dorje P."/>
            <person name="Dorjee K."/>
            <person name="Dupes A."/>
            <person name="Elong R."/>
            <person name="Falk J."/>
            <person name="Farina A."/>
            <person name="Faro S."/>
            <person name="Ferguson D."/>
            <person name="Fisher S."/>
            <person name="Foley C.D."/>
            <person name="Franke A."/>
            <person name="Friedrich D."/>
            <person name="Gadbois L."/>
            <person name="Gearin G."/>
            <person name="Gearin C.R."/>
            <person name="Giannoukos G."/>
            <person name="Goode T."/>
            <person name="Graham J."/>
            <person name="Grandbois E."/>
            <person name="Grewal S."/>
            <person name="Gyaltsen K."/>
            <person name="Hafez N."/>
            <person name="Hagos B."/>
            <person name="Hall J."/>
            <person name="Henson C."/>
            <person name="Hollinger A."/>
            <person name="Honan T."/>
            <person name="Huard M.D."/>
            <person name="Hughes L."/>
            <person name="Hurhula B."/>
            <person name="Husby M.E."/>
            <person name="Kamat A."/>
            <person name="Kanga B."/>
            <person name="Kashin S."/>
            <person name="Khazanovich D."/>
            <person name="Kisner P."/>
            <person name="Lance K."/>
            <person name="Lara M."/>
            <person name="Lee W."/>
            <person name="Lennon N."/>
            <person name="Letendre F."/>
            <person name="LeVine R."/>
            <person name="Lipovsky A."/>
            <person name="Liu X."/>
            <person name="Liu J."/>
            <person name="Liu S."/>
            <person name="Lokyitsang T."/>
            <person name="Lokyitsang Y."/>
            <person name="Lubonja R."/>
            <person name="Lui A."/>
            <person name="MacDonald P."/>
            <person name="Magnisalis V."/>
            <person name="Maru K."/>
            <person name="Matthews C."/>
            <person name="McCusker W."/>
            <person name="McDonough S."/>
            <person name="Mehta T."/>
            <person name="Meldrim J."/>
            <person name="Meneus L."/>
            <person name="Mihai O."/>
            <person name="Mihalev A."/>
            <person name="Mihova T."/>
            <person name="Mittelman R."/>
            <person name="Mlenga V."/>
            <person name="Montmayeur A."/>
            <person name="Mulrain L."/>
            <person name="Navidi A."/>
            <person name="Naylor J."/>
            <person name="Negash T."/>
            <person name="Nguyen T."/>
            <person name="Nguyen N."/>
            <person name="Nicol R."/>
            <person name="Norbu C."/>
            <person name="Norbu N."/>
            <person name="Novod N."/>
            <person name="O'Neill B."/>
            <person name="Osman S."/>
            <person name="Markiewicz E."/>
            <person name="Oyono O.L."/>
            <person name="Patti C."/>
            <person name="Phunkhang P."/>
            <person name="Pierre F."/>
            <person name="Priest M."/>
            <person name="Raghuraman S."/>
            <person name="Rege F."/>
            <person name="Reyes R."/>
            <person name="Rise C."/>
            <person name="Rogov P."/>
            <person name="Ross K."/>
            <person name="Ryan E."/>
            <person name="Settipalli S."/>
            <person name="Shea T."/>
            <person name="Sherpa N."/>
            <person name="Shi L."/>
            <person name="Shih D."/>
            <person name="Sparrow T."/>
            <person name="Spaulding J."/>
            <person name="Stalker J."/>
            <person name="Stange-Thomann N."/>
            <person name="Stavropoulos S."/>
            <person name="Stone C."/>
            <person name="Strader C."/>
            <person name="Tesfaye S."/>
            <person name="Thomson T."/>
            <person name="Thoulutsang Y."/>
            <person name="Thoulutsang D."/>
            <person name="Topham K."/>
            <person name="Topping I."/>
            <person name="Tsamla T."/>
            <person name="Vassiliev H."/>
            <person name="Vo A."/>
            <person name="Wangchuk T."/>
            <person name="Wangdi T."/>
            <person name="Weiand M."/>
            <person name="Wilkinson J."/>
            <person name="Wilson A."/>
            <person name="Yadav S."/>
            <person name="Young G."/>
            <person name="Yu Q."/>
            <person name="Zembek L."/>
            <person name="Zhong D."/>
            <person name="Zimmer A."/>
            <person name="Zwirko Z."/>
            <person name="Jaffe D.B."/>
            <person name="Alvarez P."/>
            <person name="Brockman W."/>
            <person name="Butler J."/>
            <person name="Chin C."/>
            <person name="Gnerre S."/>
            <person name="Grabherr M."/>
            <person name="Kleber M."/>
            <person name="Mauceli E."/>
            <person name="MacCallum I."/>
        </authorList>
    </citation>
    <scope>NUCLEOTIDE SEQUENCE [LARGE SCALE GENOMIC DNA]</scope>
    <source>
        <strain evidence="3">Tucson 14030-0811.24</strain>
    </source>
</reference>
<dbReference type="InParanoid" id="B4MKN5"/>
<dbReference type="HOGENOM" id="CLU_027634_3_0_1"/>
<evidence type="ECO:0000313" key="2">
    <source>
        <dbReference type="EMBL" id="EDW72741.1"/>
    </source>
</evidence>
<keyword evidence="3" id="KW-1185">Reference proteome</keyword>
<organism evidence="2 3">
    <name type="scientific">Drosophila willistoni</name>
    <name type="common">Fruit fly</name>
    <dbReference type="NCBI Taxonomy" id="7260"/>
    <lineage>
        <taxon>Eukaryota</taxon>
        <taxon>Metazoa</taxon>
        <taxon>Ecdysozoa</taxon>
        <taxon>Arthropoda</taxon>
        <taxon>Hexapoda</taxon>
        <taxon>Insecta</taxon>
        <taxon>Pterygota</taxon>
        <taxon>Neoptera</taxon>
        <taxon>Endopterygota</taxon>
        <taxon>Diptera</taxon>
        <taxon>Brachycera</taxon>
        <taxon>Muscomorpha</taxon>
        <taxon>Ephydroidea</taxon>
        <taxon>Drosophilidae</taxon>
        <taxon>Drosophila</taxon>
        <taxon>Sophophora</taxon>
    </lineage>
</organism>
<sequence length="327" mass="37626">MSDPGSKVSWAVGKKKVLCVGLCVMDYVTVVKKFPKETVELRCAKGFWQRGGNSSNICTVLRNFGVNCEFFGMLSTSNLFRILIEDMQTRGICIDHCPRCDKEPPFASVILSTSPKTQNIIYCRNKTYPYVSLEDFQKIDLNNYGWIHFRCLYANVTLSMMREVEKFNEQNPKGERIIISMDFDRALEEMWPLVDYCDYVFFSKQLADQHGWLTPKDACAIMDEKMRMRWGLNLKRPYIIFMWRKEGVACVDPHGNYTLVPAYTIKPSKMVDPLGAGDTLTASFIYARYIRERDVSISLDFGNRMASHKCTKYGYDHIADILVSPVS</sequence>
<dbReference type="InterPro" id="IPR034093">
    <property type="entry name" value="KHK"/>
</dbReference>
<dbReference type="GO" id="GO:0006000">
    <property type="term" value="P:fructose metabolic process"/>
    <property type="evidence" value="ECO:0007669"/>
    <property type="project" value="InterPro"/>
</dbReference>
<gene>
    <name evidence="2" type="primary">Dwil\GK19276</name>
    <name evidence="2" type="ORF">Dwil_GK19276</name>
</gene>
<feature type="domain" description="Carbohydrate kinase PfkB" evidence="1">
    <location>
        <begin position="15"/>
        <end position="315"/>
    </location>
</feature>
<dbReference type="InterPro" id="IPR011611">
    <property type="entry name" value="PfkB_dom"/>
</dbReference>
<dbReference type="OMA" id="WPLVDYC"/>
<dbReference type="CDD" id="cd01939">
    <property type="entry name" value="Ketohexokinase"/>
    <property type="match status" value="1"/>
</dbReference>
<dbReference type="PANTHER" id="PTHR42774:SF3">
    <property type="entry name" value="KETOHEXOKINASE"/>
    <property type="match status" value="1"/>
</dbReference>
<dbReference type="Gene3D" id="3.40.1190.20">
    <property type="match status" value="1"/>
</dbReference>
<protein>
    <recommendedName>
        <fullName evidence="1">Carbohydrate kinase PfkB domain-containing protein</fullName>
    </recommendedName>
</protein>
<evidence type="ECO:0000259" key="1">
    <source>
        <dbReference type="Pfam" id="PF00294"/>
    </source>
</evidence>
<dbReference type="InterPro" id="IPR029056">
    <property type="entry name" value="Ribokinase-like"/>
</dbReference>
<dbReference type="KEGG" id="dwi:6638592"/>